<keyword evidence="1" id="KW-0812">Transmembrane</keyword>
<dbReference type="Proteomes" id="UP001597294">
    <property type="component" value="Unassembled WGS sequence"/>
</dbReference>
<keyword evidence="1" id="KW-1133">Transmembrane helix</keyword>
<comment type="caution">
    <text evidence="2">The sequence shown here is derived from an EMBL/GenBank/DDBJ whole genome shotgun (WGS) entry which is preliminary data.</text>
</comment>
<keyword evidence="1" id="KW-0472">Membrane</keyword>
<sequence>MRGKYSDKDRNNCSSLKDFFPALFLLLFSSMYFVYLFFRPPEMTKQIAVLFPPNITFQQIHSYLAEIDARIVRVGLWDNLVVIDLGAKLDTSMIQIPGALLLLDAVTTGGCFFY</sequence>
<keyword evidence="3" id="KW-1185">Reference proteome</keyword>
<reference evidence="3" key="1">
    <citation type="journal article" date="2019" name="Int. J. Syst. Evol. Microbiol.">
        <title>The Global Catalogue of Microorganisms (GCM) 10K type strain sequencing project: providing services to taxonomists for standard genome sequencing and annotation.</title>
        <authorList>
            <consortium name="The Broad Institute Genomics Platform"/>
            <consortium name="The Broad Institute Genome Sequencing Center for Infectious Disease"/>
            <person name="Wu L."/>
            <person name="Ma J."/>
        </authorList>
    </citation>
    <scope>NUCLEOTIDE SEQUENCE [LARGE SCALE GENOMIC DNA]</scope>
    <source>
        <strain evidence="3">CGMCC 4.7192</strain>
    </source>
</reference>
<evidence type="ECO:0000313" key="2">
    <source>
        <dbReference type="EMBL" id="MFD2206173.1"/>
    </source>
</evidence>
<name>A0ABW5BJ49_9PROT</name>
<dbReference type="RefSeq" id="WP_380251492.1">
    <property type="nucleotide sequence ID" value="NZ_JBHUII010000004.1"/>
</dbReference>
<gene>
    <name evidence="2" type="ORF">ACFSKO_11135</name>
</gene>
<dbReference type="EMBL" id="JBHUII010000004">
    <property type="protein sequence ID" value="MFD2206173.1"/>
    <property type="molecule type" value="Genomic_DNA"/>
</dbReference>
<accession>A0ABW5BJ49</accession>
<organism evidence="2 3">
    <name type="scientific">Kiloniella antarctica</name>
    <dbReference type="NCBI Taxonomy" id="1550907"/>
    <lineage>
        <taxon>Bacteria</taxon>
        <taxon>Pseudomonadati</taxon>
        <taxon>Pseudomonadota</taxon>
        <taxon>Alphaproteobacteria</taxon>
        <taxon>Rhodospirillales</taxon>
        <taxon>Kiloniellaceae</taxon>
        <taxon>Kiloniella</taxon>
    </lineage>
</organism>
<evidence type="ECO:0000256" key="1">
    <source>
        <dbReference type="SAM" id="Phobius"/>
    </source>
</evidence>
<evidence type="ECO:0000313" key="3">
    <source>
        <dbReference type="Proteomes" id="UP001597294"/>
    </source>
</evidence>
<proteinExistence type="predicted"/>
<feature type="transmembrane region" description="Helical" evidence="1">
    <location>
        <begin position="20"/>
        <end position="38"/>
    </location>
</feature>
<protein>
    <submittedName>
        <fullName evidence="2">Uncharacterized protein</fullName>
    </submittedName>
</protein>